<name>A0A426ZN04_ENSVE</name>
<organism evidence="1 2">
    <name type="scientific">Ensete ventricosum</name>
    <name type="common">Abyssinian banana</name>
    <name type="synonym">Musa ensete</name>
    <dbReference type="NCBI Taxonomy" id="4639"/>
    <lineage>
        <taxon>Eukaryota</taxon>
        <taxon>Viridiplantae</taxon>
        <taxon>Streptophyta</taxon>
        <taxon>Embryophyta</taxon>
        <taxon>Tracheophyta</taxon>
        <taxon>Spermatophyta</taxon>
        <taxon>Magnoliopsida</taxon>
        <taxon>Liliopsida</taxon>
        <taxon>Zingiberales</taxon>
        <taxon>Musaceae</taxon>
        <taxon>Ensete</taxon>
    </lineage>
</organism>
<evidence type="ECO:0000313" key="2">
    <source>
        <dbReference type="Proteomes" id="UP000287651"/>
    </source>
</evidence>
<evidence type="ECO:0000313" key="1">
    <source>
        <dbReference type="EMBL" id="RRT65340.1"/>
    </source>
</evidence>
<comment type="caution">
    <text evidence="1">The sequence shown here is derived from an EMBL/GenBank/DDBJ whole genome shotgun (WGS) entry which is preliminary data.</text>
</comment>
<gene>
    <name evidence="1" type="ORF">B296_00041127</name>
</gene>
<proteinExistence type="predicted"/>
<dbReference type="EMBL" id="AMZH03005844">
    <property type="protein sequence ID" value="RRT65340.1"/>
    <property type="molecule type" value="Genomic_DNA"/>
</dbReference>
<sequence length="148" mass="16268">MPTRGHSGHSEGMEAFVLVPDQGLTQFLHRFWVSDLLTSGLVPGHLNRFLPLRVMYPRDALSMRCRGNLLGNLAGSRPLGQFSSPHLRLLTGTSRFSLGGMLHHHLASVERFAVASAGDSQAIGEDAHMEGTRDITLRFTIYASRQTS</sequence>
<reference evidence="1 2" key="1">
    <citation type="journal article" date="2014" name="Agronomy (Basel)">
        <title>A Draft Genome Sequence for Ensete ventricosum, the Drought-Tolerant Tree Against Hunger.</title>
        <authorList>
            <person name="Harrison J."/>
            <person name="Moore K.A."/>
            <person name="Paszkiewicz K."/>
            <person name="Jones T."/>
            <person name="Grant M."/>
            <person name="Ambacheew D."/>
            <person name="Muzemil S."/>
            <person name="Studholme D.J."/>
        </authorList>
    </citation>
    <scope>NUCLEOTIDE SEQUENCE [LARGE SCALE GENOMIC DNA]</scope>
</reference>
<dbReference type="Proteomes" id="UP000287651">
    <property type="component" value="Unassembled WGS sequence"/>
</dbReference>
<protein>
    <submittedName>
        <fullName evidence="1">Uncharacterized protein</fullName>
    </submittedName>
</protein>
<dbReference type="AlphaFoldDB" id="A0A426ZN04"/>
<accession>A0A426ZN04</accession>